<dbReference type="InterPro" id="IPR046531">
    <property type="entry name" value="DUF6596"/>
</dbReference>
<dbReference type="InterPro" id="IPR013249">
    <property type="entry name" value="RNA_pol_sigma70_r4_t2"/>
</dbReference>
<comment type="similarity">
    <text evidence="1">Belongs to the sigma-70 factor family. ECF subfamily.</text>
</comment>
<dbReference type="InterPro" id="IPR013325">
    <property type="entry name" value="RNA_pol_sigma_r2"/>
</dbReference>
<proteinExistence type="inferred from homology"/>
<dbReference type="EMBL" id="BJXA01000004">
    <property type="protein sequence ID" value="GEM36629.1"/>
    <property type="molecule type" value="Genomic_DNA"/>
</dbReference>
<dbReference type="Pfam" id="PF04542">
    <property type="entry name" value="Sigma70_r2"/>
    <property type="match status" value="1"/>
</dbReference>
<dbReference type="PANTHER" id="PTHR47756">
    <property type="entry name" value="BLL6612 PROTEIN-RELATED"/>
    <property type="match status" value="1"/>
</dbReference>
<gene>
    <name evidence="9" type="primary">rpoE</name>
    <name evidence="9" type="ORF">NN4_11480</name>
</gene>
<dbReference type="RefSeq" id="WP_147128876.1">
    <property type="nucleotide sequence ID" value="NZ_BJXA01000004.1"/>
</dbReference>
<dbReference type="InterPro" id="IPR036388">
    <property type="entry name" value="WH-like_DNA-bd_sf"/>
</dbReference>
<evidence type="ECO:0000256" key="2">
    <source>
        <dbReference type="ARBA" id="ARBA00023015"/>
    </source>
</evidence>
<evidence type="ECO:0000313" key="9">
    <source>
        <dbReference type="EMBL" id="GEM36629.1"/>
    </source>
</evidence>
<keyword evidence="4" id="KW-0238">DNA-binding</keyword>
<dbReference type="AlphaFoldDB" id="A0A511M7P3"/>
<feature type="domain" description="RNA polymerase sigma-70 region 2" evidence="6">
    <location>
        <begin position="20"/>
        <end position="85"/>
    </location>
</feature>
<dbReference type="Gene3D" id="1.10.10.10">
    <property type="entry name" value="Winged helix-like DNA-binding domain superfamily/Winged helix DNA-binding domain"/>
    <property type="match status" value="1"/>
</dbReference>
<reference evidence="9 10" key="1">
    <citation type="submission" date="2019-07" db="EMBL/GenBank/DDBJ databases">
        <title>Whole genome shotgun sequence of Nocardia ninae NBRC 108245.</title>
        <authorList>
            <person name="Hosoyama A."/>
            <person name="Uohara A."/>
            <person name="Ohji S."/>
            <person name="Ichikawa N."/>
        </authorList>
    </citation>
    <scope>NUCLEOTIDE SEQUENCE [LARGE SCALE GENOMIC DNA]</scope>
    <source>
        <strain evidence="9 10">NBRC 108245</strain>
    </source>
</reference>
<dbReference type="Proteomes" id="UP000321424">
    <property type="component" value="Unassembled WGS sequence"/>
</dbReference>
<feature type="domain" description="RNA polymerase sigma factor 70 region 4 type 2" evidence="7">
    <location>
        <begin position="117"/>
        <end position="166"/>
    </location>
</feature>
<name>A0A511M7P3_9NOCA</name>
<evidence type="ECO:0000313" key="10">
    <source>
        <dbReference type="Proteomes" id="UP000321424"/>
    </source>
</evidence>
<evidence type="ECO:0000256" key="5">
    <source>
        <dbReference type="ARBA" id="ARBA00023163"/>
    </source>
</evidence>
<dbReference type="InterPro" id="IPR013324">
    <property type="entry name" value="RNA_pol_sigma_r3/r4-like"/>
</dbReference>
<feature type="domain" description="DUF6596" evidence="8">
    <location>
        <begin position="196"/>
        <end position="293"/>
    </location>
</feature>
<dbReference type="OrthoDB" id="9780299at2"/>
<dbReference type="Pfam" id="PF20239">
    <property type="entry name" value="DUF6596"/>
    <property type="match status" value="1"/>
</dbReference>
<dbReference type="Pfam" id="PF08281">
    <property type="entry name" value="Sigma70_r4_2"/>
    <property type="match status" value="1"/>
</dbReference>
<dbReference type="GO" id="GO:0016987">
    <property type="term" value="F:sigma factor activity"/>
    <property type="evidence" value="ECO:0007669"/>
    <property type="project" value="UniProtKB-KW"/>
</dbReference>
<dbReference type="InterPro" id="IPR007627">
    <property type="entry name" value="RNA_pol_sigma70_r2"/>
</dbReference>
<dbReference type="Gene3D" id="1.10.1740.10">
    <property type="match status" value="1"/>
</dbReference>
<evidence type="ECO:0000259" key="8">
    <source>
        <dbReference type="Pfam" id="PF20239"/>
    </source>
</evidence>
<evidence type="ECO:0000259" key="7">
    <source>
        <dbReference type="Pfam" id="PF08281"/>
    </source>
</evidence>
<keyword evidence="5" id="KW-0804">Transcription</keyword>
<evidence type="ECO:0000256" key="4">
    <source>
        <dbReference type="ARBA" id="ARBA00023125"/>
    </source>
</evidence>
<organism evidence="9 10">
    <name type="scientific">Nocardia ninae NBRC 108245</name>
    <dbReference type="NCBI Taxonomy" id="1210091"/>
    <lineage>
        <taxon>Bacteria</taxon>
        <taxon>Bacillati</taxon>
        <taxon>Actinomycetota</taxon>
        <taxon>Actinomycetes</taxon>
        <taxon>Mycobacteriales</taxon>
        <taxon>Nocardiaceae</taxon>
        <taxon>Nocardia</taxon>
    </lineage>
</organism>
<dbReference type="GO" id="GO:0006352">
    <property type="term" value="P:DNA-templated transcription initiation"/>
    <property type="evidence" value="ECO:0007669"/>
    <property type="project" value="InterPro"/>
</dbReference>
<dbReference type="SUPFAM" id="SSF88946">
    <property type="entry name" value="Sigma2 domain of RNA polymerase sigma factors"/>
    <property type="match status" value="1"/>
</dbReference>
<evidence type="ECO:0000259" key="6">
    <source>
        <dbReference type="Pfam" id="PF04542"/>
    </source>
</evidence>
<dbReference type="PANTHER" id="PTHR47756:SF2">
    <property type="entry name" value="BLL6612 PROTEIN"/>
    <property type="match status" value="1"/>
</dbReference>
<protein>
    <submittedName>
        <fullName evidence="9">RNA polymerase sigma24 factor</fullName>
    </submittedName>
</protein>
<dbReference type="GO" id="GO:0003677">
    <property type="term" value="F:DNA binding"/>
    <property type="evidence" value="ECO:0007669"/>
    <property type="project" value="UniProtKB-KW"/>
</dbReference>
<evidence type="ECO:0000256" key="1">
    <source>
        <dbReference type="ARBA" id="ARBA00010641"/>
    </source>
</evidence>
<evidence type="ECO:0000256" key="3">
    <source>
        <dbReference type="ARBA" id="ARBA00023082"/>
    </source>
</evidence>
<keyword evidence="2" id="KW-0805">Transcription regulation</keyword>
<accession>A0A511M7P3</accession>
<comment type="caution">
    <text evidence="9">The sequence shown here is derived from an EMBL/GenBank/DDBJ whole genome shotgun (WGS) entry which is preliminary data.</text>
</comment>
<keyword evidence="3" id="KW-0731">Sigma factor</keyword>
<sequence>MTNRRVVPDDTPLPARAEDLLRELAPQVLGALVRRFGDFDTAEDALQEAMLAAATQWPVDGLPDNPRGWLIHVAQRRMADAVRAEVARRRRETTAFDRDVPDAMPVDQDDTLAMFFLCCHPALSSASAIALTLRAVGGLGTAEIAHAFLLPEATMAQRITRAKKKLATLERPFAQPGGAPTGRSEATRDSAEWHARLGTVLHVLYLIFNEGNTSTTGPELQRADLSAEAIRLTRAVHRMLPDDTEVTGLLALMLLTDARRAARTGAKGELIPLAEQNRALWDRAQITEGVTLATSTLAQGLSGPYQIQAAIAVLHAQAGSAEETDWTKILALYDLLEKLSDNPMVTLNRAVAIAMVHGPEAGLDLAATLDDRLAGNHRLDAVRGHLHEMAGNPDAAIACYTTAAGRTPSAPENHYLTLRAAQLRHR</sequence>
<keyword evidence="10" id="KW-1185">Reference proteome</keyword>
<dbReference type="SUPFAM" id="SSF88659">
    <property type="entry name" value="Sigma3 and sigma4 domains of RNA polymerase sigma factors"/>
    <property type="match status" value="1"/>
</dbReference>